<proteinExistence type="predicted"/>
<dbReference type="PANTHER" id="PTHR40037">
    <property type="entry name" value="PHOSPHOESTERASE YJCG-RELATED"/>
    <property type="match status" value="1"/>
</dbReference>
<dbReference type="GO" id="GO:0016874">
    <property type="term" value="F:ligase activity"/>
    <property type="evidence" value="ECO:0007669"/>
    <property type="project" value="UniProtKB-KW"/>
</dbReference>
<gene>
    <name evidence="1" type="ORF">K4G66_13325</name>
</gene>
<sequence length="180" mass="20662">MQTTQEAPLIVTLELEKNQQQYFNQLRQTYFPEERNYLDAHLTLFHHLPGREIEAVSDTINQMSQQQPVLELSVTEVKSIGRGVAFVIKNPALLDLHKHLQKQWHGWLTPQDQQKLWPHITVQNKVSAGEAKATFAQLAEDFEPFAVSGVGLQLWKYQGGPWEFVRAFSFSKAEKSYLSG</sequence>
<dbReference type="InterPro" id="IPR009097">
    <property type="entry name" value="Cyclic_Pdiesterase"/>
</dbReference>
<dbReference type="AlphaFoldDB" id="A0AA49GSC7"/>
<organism evidence="1">
    <name type="scientific">Roseihalotalea indica</name>
    <dbReference type="NCBI Taxonomy" id="2867963"/>
    <lineage>
        <taxon>Bacteria</taxon>
        <taxon>Pseudomonadati</taxon>
        <taxon>Bacteroidota</taxon>
        <taxon>Cytophagia</taxon>
        <taxon>Cytophagales</taxon>
        <taxon>Catalimonadaceae</taxon>
        <taxon>Roseihalotalea</taxon>
    </lineage>
</organism>
<dbReference type="InterPro" id="IPR050580">
    <property type="entry name" value="2H_phosphoesterase_YjcG-like"/>
</dbReference>
<protein>
    <submittedName>
        <fullName evidence="1">2'-5' RNA ligase family protein</fullName>
    </submittedName>
</protein>
<dbReference type="Pfam" id="PF13563">
    <property type="entry name" value="2_5_RNA_ligase2"/>
    <property type="match status" value="1"/>
</dbReference>
<reference evidence="1" key="2">
    <citation type="journal article" date="2024" name="Antonie Van Leeuwenhoek">
        <title>Roseihalotalea indica gen. nov., sp. nov., a halophilic Bacteroidetes from mesopelagic Southwest Indian Ocean with higher carbohydrate metabolic potential.</title>
        <authorList>
            <person name="Chen B."/>
            <person name="Zhang M."/>
            <person name="Lin D."/>
            <person name="Ye J."/>
            <person name="Tang K."/>
        </authorList>
    </citation>
    <scope>NUCLEOTIDE SEQUENCE</scope>
    <source>
        <strain evidence="1">TK19036</strain>
    </source>
</reference>
<dbReference type="PANTHER" id="PTHR40037:SF1">
    <property type="entry name" value="PHOSPHOESTERASE SAOUHSC_00951-RELATED"/>
    <property type="match status" value="1"/>
</dbReference>
<dbReference type="SUPFAM" id="SSF55144">
    <property type="entry name" value="LigT-like"/>
    <property type="match status" value="1"/>
</dbReference>
<accession>A0AA49GSC7</accession>
<reference evidence="1" key="1">
    <citation type="journal article" date="2023" name="Comput. Struct. Biotechnol. J.">
        <title>Discovery of a novel marine Bacteroidetes with a rich repertoire of carbohydrate-active enzymes.</title>
        <authorList>
            <person name="Chen B."/>
            <person name="Liu G."/>
            <person name="Chen Q."/>
            <person name="Wang H."/>
            <person name="Liu L."/>
            <person name="Tang K."/>
        </authorList>
    </citation>
    <scope>NUCLEOTIDE SEQUENCE</scope>
    <source>
        <strain evidence="1">TK19036</strain>
    </source>
</reference>
<dbReference type="Gene3D" id="3.90.1140.10">
    <property type="entry name" value="Cyclic phosphodiesterase"/>
    <property type="match status" value="1"/>
</dbReference>
<dbReference type="EMBL" id="CP120682">
    <property type="protein sequence ID" value="WKN39673.1"/>
    <property type="molecule type" value="Genomic_DNA"/>
</dbReference>
<evidence type="ECO:0000313" key="1">
    <source>
        <dbReference type="EMBL" id="WKN39673.1"/>
    </source>
</evidence>
<name>A0AA49GSC7_9BACT</name>
<keyword evidence="1" id="KW-0436">Ligase</keyword>